<feature type="chain" id="PRO_5047524252" description="Outer membrane protein beta-barrel domain-containing protein" evidence="1">
    <location>
        <begin position="20"/>
        <end position="177"/>
    </location>
</feature>
<organism evidence="2 3">
    <name type="scientific">Pontibacter aquaedesilientis</name>
    <dbReference type="NCBI Taxonomy" id="2766980"/>
    <lineage>
        <taxon>Bacteria</taxon>
        <taxon>Pseudomonadati</taxon>
        <taxon>Bacteroidota</taxon>
        <taxon>Cytophagia</taxon>
        <taxon>Cytophagales</taxon>
        <taxon>Hymenobacteraceae</taxon>
        <taxon>Pontibacter</taxon>
    </lineage>
</organism>
<dbReference type="RefSeq" id="WP_191183968.1">
    <property type="nucleotide sequence ID" value="NZ_JACXAJ010000005.1"/>
</dbReference>
<keyword evidence="1" id="KW-0732">Signal</keyword>
<evidence type="ECO:0000313" key="3">
    <source>
        <dbReference type="Proteomes" id="UP000625551"/>
    </source>
</evidence>
<evidence type="ECO:0000256" key="1">
    <source>
        <dbReference type="SAM" id="SignalP"/>
    </source>
</evidence>
<dbReference type="EMBL" id="JACXAJ010000005">
    <property type="protein sequence ID" value="MBD1397809.1"/>
    <property type="molecule type" value="Genomic_DNA"/>
</dbReference>
<evidence type="ECO:0000313" key="2">
    <source>
        <dbReference type="EMBL" id="MBD1397809.1"/>
    </source>
</evidence>
<protein>
    <recommendedName>
        <fullName evidence="4">Outer membrane protein beta-barrel domain-containing protein</fullName>
    </recommendedName>
</protein>
<comment type="caution">
    <text evidence="2">The sequence shown here is derived from an EMBL/GenBank/DDBJ whole genome shotgun (WGS) entry which is preliminary data.</text>
</comment>
<evidence type="ECO:0008006" key="4">
    <source>
        <dbReference type="Google" id="ProtNLM"/>
    </source>
</evidence>
<accession>A0ABR7XHU0</accession>
<sequence length="177" mass="19124">MKTKLFILLLIVFSFQAEAQTQSIESHKKAIFVEAYGQGLHASVNFDMRFVKGVPCGLGFRLGVGGIFTGTSNADAGTEATGVVAFPAGLNYLIGEKKSSVEAGLGVMPYYARTDIYSPTNPEMIDKNGWGTNGYLNLGYRFQPIGNGFMFRLNWTPVISSTGFLAQNFGVSAGYSF</sequence>
<gene>
    <name evidence="2" type="ORF">H9Q13_11595</name>
</gene>
<feature type="signal peptide" evidence="1">
    <location>
        <begin position="1"/>
        <end position="19"/>
    </location>
</feature>
<keyword evidence="3" id="KW-1185">Reference proteome</keyword>
<proteinExistence type="predicted"/>
<name>A0ABR7XHU0_9BACT</name>
<dbReference type="Proteomes" id="UP000625551">
    <property type="component" value="Unassembled WGS sequence"/>
</dbReference>
<reference evidence="2 3" key="1">
    <citation type="submission" date="2020-09" db="EMBL/GenBank/DDBJ databases">
        <title>Genome sequencing and assembly of Pontibacter sp.</title>
        <authorList>
            <person name="Chhetri G."/>
        </authorList>
    </citation>
    <scope>NUCLEOTIDE SEQUENCE [LARGE SCALE GENOMIC DNA]</scope>
    <source>
        <strain evidence="2 3">JH31</strain>
    </source>
</reference>